<dbReference type="GO" id="GO:0006635">
    <property type="term" value="P:fatty acid beta-oxidation"/>
    <property type="evidence" value="ECO:0007669"/>
    <property type="project" value="TreeGrafter"/>
</dbReference>
<dbReference type="InterPro" id="IPR018376">
    <property type="entry name" value="Enoyl-CoA_hyd/isom_CS"/>
</dbReference>
<proteinExistence type="inferred from homology"/>
<dbReference type="SUPFAM" id="SSF52096">
    <property type="entry name" value="ClpP/crotonase"/>
    <property type="match status" value="1"/>
</dbReference>
<evidence type="ECO:0000256" key="3">
    <source>
        <dbReference type="RuleBase" id="RU003707"/>
    </source>
</evidence>
<dbReference type="CDD" id="cd06558">
    <property type="entry name" value="crotonase-like"/>
    <property type="match status" value="1"/>
</dbReference>
<dbReference type="Gene3D" id="3.90.226.10">
    <property type="entry name" value="2-enoyl-CoA Hydratase, Chain A, domain 1"/>
    <property type="match status" value="1"/>
</dbReference>
<evidence type="ECO:0000313" key="4">
    <source>
        <dbReference type="EMBL" id="UZF86701.1"/>
    </source>
</evidence>
<organism evidence="4">
    <name type="scientific">Bosea sp. NBC_00436</name>
    <dbReference type="NCBI Taxonomy" id="2969620"/>
    <lineage>
        <taxon>Bacteria</taxon>
        <taxon>Pseudomonadati</taxon>
        <taxon>Pseudomonadota</taxon>
        <taxon>Alphaproteobacteria</taxon>
        <taxon>Hyphomicrobiales</taxon>
        <taxon>Boseaceae</taxon>
        <taxon>Bosea</taxon>
    </lineage>
</organism>
<evidence type="ECO:0000256" key="1">
    <source>
        <dbReference type="ARBA" id="ARBA00005254"/>
    </source>
</evidence>
<name>A0A9E7ZVA4_9HYPH</name>
<reference evidence="4" key="1">
    <citation type="submission" date="2022-08" db="EMBL/GenBank/DDBJ databases">
        <title>Complete Genome Sequences of 2 Bosea sp. soil isolates.</title>
        <authorList>
            <person name="Alvarez Arevalo M."/>
            <person name="Sterndorff E.B."/>
            <person name="Faurdal D."/>
            <person name="Joergensen T.S."/>
            <person name="Weber T."/>
        </authorList>
    </citation>
    <scope>NUCLEOTIDE SEQUENCE</scope>
    <source>
        <strain evidence="4">NBC_00436</strain>
    </source>
</reference>
<accession>A0A9E7ZVA4</accession>
<dbReference type="EMBL" id="CP102774">
    <property type="protein sequence ID" value="UZF86701.1"/>
    <property type="molecule type" value="Genomic_DNA"/>
</dbReference>
<gene>
    <name evidence="4" type="ORF">NWE54_23550</name>
</gene>
<dbReference type="PROSITE" id="PS00166">
    <property type="entry name" value="ENOYL_COA_HYDRATASE"/>
    <property type="match status" value="1"/>
</dbReference>
<dbReference type="Pfam" id="PF00378">
    <property type="entry name" value="ECH_1"/>
    <property type="match status" value="1"/>
</dbReference>
<sequence>MTGLTVELSDKVATVTLDRAPVNALTLALYEELGDLMTQLGRREDIGCIVLAAGGSKAFCAGLDLKEFLAATVEEDPKRAAIVRAMFASVRHCALPVVAAVNGPALGAGCVLASVCDIRIASTSATFGLPEINVGRCGGTAHMGRHLPQGLLRKMFFTGLPIDAAEAYRVGFVQELVAPDALRERAQALASIIAGKAPLGLRRGKYALNQIEYMNVDDGYAVEQLHSTILMNTADAREATRAVVEKRAPVFQGR</sequence>
<dbReference type="PANTHER" id="PTHR11941:SF54">
    <property type="entry name" value="ENOYL-COA HYDRATASE, MITOCHONDRIAL"/>
    <property type="match status" value="1"/>
</dbReference>
<dbReference type="Gene3D" id="1.10.12.10">
    <property type="entry name" value="Lyase 2-enoyl-coa Hydratase, Chain A, domain 2"/>
    <property type="match status" value="1"/>
</dbReference>
<dbReference type="AlphaFoldDB" id="A0A9E7ZVA4"/>
<protein>
    <submittedName>
        <fullName evidence="4">Enoyl-CoA hydratase-related protein</fullName>
    </submittedName>
</protein>
<dbReference type="InterPro" id="IPR029045">
    <property type="entry name" value="ClpP/crotonase-like_dom_sf"/>
</dbReference>
<dbReference type="PANTHER" id="PTHR11941">
    <property type="entry name" value="ENOYL-COA HYDRATASE-RELATED"/>
    <property type="match status" value="1"/>
</dbReference>
<dbReference type="GO" id="GO:0016829">
    <property type="term" value="F:lyase activity"/>
    <property type="evidence" value="ECO:0007669"/>
    <property type="project" value="UniProtKB-KW"/>
</dbReference>
<dbReference type="InterPro" id="IPR001753">
    <property type="entry name" value="Enoyl-CoA_hydra/iso"/>
</dbReference>
<keyword evidence="2" id="KW-0456">Lyase</keyword>
<evidence type="ECO:0000256" key="2">
    <source>
        <dbReference type="ARBA" id="ARBA00023239"/>
    </source>
</evidence>
<comment type="similarity">
    <text evidence="1 3">Belongs to the enoyl-CoA hydratase/isomerase family.</text>
</comment>
<dbReference type="InterPro" id="IPR014748">
    <property type="entry name" value="Enoyl-CoA_hydra_C"/>
</dbReference>